<feature type="compositionally biased region" description="Basic and acidic residues" evidence="1">
    <location>
        <begin position="1"/>
        <end position="10"/>
    </location>
</feature>
<dbReference type="Proteomes" id="UP000215914">
    <property type="component" value="Chromosome 9"/>
</dbReference>
<dbReference type="EMBL" id="MNCJ02000324">
    <property type="protein sequence ID" value="KAF5792338.1"/>
    <property type="molecule type" value="Genomic_DNA"/>
</dbReference>
<evidence type="ECO:0000313" key="2">
    <source>
        <dbReference type="EMBL" id="KAF5792338.1"/>
    </source>
</evidence>
<reference evidence="4" key="2">
    <citation type="submission" date="2017-02" db="EMBL/GenBank/DDBJ databases">
        <title>Sunflower complete genome.</title>
        <authorList>
            <person name="Langlade N."/>
            <person name="Munos S."/>
        </authorList>
    </citation>
    <scope>NUCLEOTIDE SEQUENCE [LARGE SCALE GENOMIC DNA]</scope>
    <source>
        <tissue evidence="4">Leaves</tissue>
    </source>
</reference>
<dbReference type="EMBL" id="MNCJ02000324">
    <property type="protein sequence ID" value="KAF5792345.1"/>
    <property type="molecule type" value="Genomic_DNA"/>
</dbReference>
<evidence type="ECO:0000313" key="4">
    <source>
        <dbReference type="EMBL" id="OTG16110.1"/>
    </source>
</evidence>
<evidence type="ECO:0000313" key="3">
    <source>
        <dbReference type="EMBL" id="KAF5792345.1"/>
    </source>
</evidence>
<gene>
    <name evidence="4" type="ORF">HannXRQ_Chr09g0267791</name>
    <name evidence="2" type="ORF">HanXRQr2_Chr09g0404871</name>
    <name evidence="3" type="ORF">HanXRQr2_Chr09g0404941</name>
</gene>
<dbReference type="Gramene" id="mRNA:HanXRQr2_Chr09g0404941">
    <property type="protein sequence ID" value="mRNA:HanXRQr2_Chr09g0404941"/>
    <property type="gene ID" value="HanXRQr2_Chr09g0404941"/>
</dbReference>
<protein>
    <submittedName>
        <fullName evidence="4">Uncharacterized protein</fullName>
    </submittedName>
</protein>
<reference evidence="2 5" key="1">
    <citation type="journal article" date="2017" name="Nature">
        <title>The sunflower genome provides insights into oil metabolism, flowering and Asterid evolution.</title>
        <authorList>
            <person name="Badouin H."/>
            <person name="Gouzy J."/>
            <person name="Grassa C.J."/>
            <person name="Murat F."/>
            <person name="Staton S.E."/>
            <person name="Cottret L."/>
            <person name="Lelandais-Briere C."/>
            <person name="Owens G.L."/>
            <person name="Carrere S."/>
            <person name="Mayjonade B."/>
            <person name="Legrand L."/>
            <person name="Gill N."/>
            <person name="Kane N.C."/>
            <person name="Bowers J.E."/>
            <person name="Hubner S."/>
            <person name="Bellec A."/>
            <person name="Berard A."/>
            <person name="Berges H."/>
            <person name="Blanchet N."/>
            <person name="Boniface M.C."/>
            <person name="Brunel D."/>
            <person name="Catrice O."/>
            <person name="Chaidir N."/>
            <person name="Claudel C."/>
            <person name="Donnadieu C."/>
            <person name="Faraut T."/>
            <person name="Fievet G."/>
            <person name="Helmstetter N."/>
            <person name="King M."/>
            <person name="Knapp S.J."/>
            <person name="Lai Z."/>
            <person name="Le Paslier M.C."/>
            <person name="Lippi Y."/>
            <person name="Lorenzon L."/>
            <person name="Mandel J.R."/>
            <person name="Marage G."/>
            <person name="Marchand G."/>
            <person name="Marquand E."/>
            <person name="Bret-Mestries E."/>
            <person name="Morien E."/>
            <person name="Nambeesan S."/>
            <person name="Nguyen T."/>
            <person name="Pegot-Espagnet P."/>
            <person name="Pouilly N."/>
            <person name="Raftis F."/>
            <person name="Sallet E."/>
            <person name="Schiex T."/>
            <person name="Thomas J."/>
            <person name="Vandecasteele C."/>
            <person name="Vares D."/>
            <person name="Vear F."/>
            <person name="Vautrin S."/>
            <person name="Crespi M."/>
            <person name="Mangin B."/>
            <person name="Burke J.M."/>
            <person name="Salse J."/>
            <person name="Munos S."/>
            <person name="Vincourt P."/>
            <person name="Rieseberg L.H."/>
            <person name="Langlade N.B."/>
        </authorList>
    </citation>
    <scope>NUCLEOTIDE SEQUENCE [LARGE SCALE GENOMIC DNA]</scope>
    <source>
        <strain evidence="5">cv. SF193</strain>
        <tissue evidence="2">Leaves</tissue>
    </source>
</reference>
<dbReference type="EMBL" id="CM007898">
    <property type="protein sequence ID" value="OTG16110.1"/>
    <property type="molecule type" value="Genomic_DNA"/>
</dbReference>
<name>A0A251TYD5_HELAN</name>
<feature type="region of interest" description="Disordered" evidence="1">
    <location>
        <begin position="1"/>
        <end position="70"/>
    </location>
</feature>
<keyword evidence="5" id="KW-1185">Reference proteome</keyword>
<dbReference type="InParanoid" id="A0A251TYD5"/>
<evidence type="ECO:0000256" key="1">
    <source>
        <dbReference type="SAM" id="MobiDB-lite"/>
    </source>
</evidence>
<evidence type="ECO:0000313" key="5">
    <source>
        <dbReference type="Proteomes" id="UP000215914"/>
    </source>
</evidence>
<feature type="compositionally biased region" description="Low complexity" evidence="1">
    <location>
        <begin position="30"/>
        <end position="44"/>
    </location>
</feature>
<organism evidence="4 5">
    <name type="scientific">Helianthus annuus</name>
    <name type="common">Common sunflower</name>
    <dbReference type="NCBI Taxonomy" id="4232"/>
    <lineage>
        <taxon>Eukaryota</taxon>
        <taxon>Viridiplantae</taxon>
        <taxon>Streptophyta</taxon>
        <taxon>Embryophyta</taxon>
        <taxon>Tracheophyta</taxon>
        <taxon>Spermatophyta</taxon>
        <taxon>Magnoliopsida</taxon>
        <taxon>eudicotyledons</taxon>
        <taxon>Gunneridae</taxon>
        <taxon>Pentapetalae</taxon>
        <taxon>asterids</taxon>
        <taxon>campanulids</taxon>
        <taxon>Asterales</taxon>
        <taxon>Asteraceae</taxon>
        <taxon>Asteroideae</taxon>
        <taxon>Heliantheae alliance</taxon>
        <taxon>Heliantheae</taxon>
        <taxon>Helianthus</taxon>
    </lineage>
</organism>
<accession>A0A251TYD5</accession>
<dbReference type="Gramene" id="mRNA:HanXRQr2_Chr09g0404871">
    <property type="protein sequence ID" value="mRNA:HanXRQr2_Chr09g0404871"/>
    <property type="gene ID" value="HanXRQr2_Chr09g0404871"/>
</dbReference>
<reference evidence="2" key="3">
    <citation type="submission" date="2020-06" db="EMBL/GenBank/DDBJ databases">
        <title>Helianthus annuus Genome sequencing and assembly Release 2.</title>
        <authorList>
            <person name="Gouzy J."/>
            <person name="Langlade N."/>
            <person name="Munos S."/>
        </authorList>
    </citation>
    <scope>NUCLEOTIDE SEQUENCE</scope>
    <source>
        <tissue evidence="2">Leaves</tissue>
    </source>
</reference>
<dbReference type="AlphaFoldDB" id="A0A251TYD5"/>
<sequence>MEDEGRKAQVKEGSSVLKRPRDDEEDLPNSAAAAAAATASASASGTKTEVKAKRLSLDPPKPVTAGRMPFNPSVETGWTWVPFKQLPYDDPEPEVDEEEEEVIDLPYGMYHMVGGHLVLTGILPKSRFDE</sequence>
<proteinExistence type="predicted"/>